<dbReference type="Proteomes" id="UP000179807">
    <property type="component" value="Unassembled WGS sequence"/>
</dbReference>
<evidence type="ECO:0000313" key="3">
    <source>
        <dbReference type="Proteomes" id="UP000179807"/>
    </source>
</evidence>
<dbReference type="AlphaFoldDB" id="A0A1J4J146"/>
<accession>A0A1J4J146</accession>
<gene>
    <name evidence="2" type="ORF">TRFO_40414</name>
</gene>
<keyword evidence="1" id="KW-0175">Coiled coil</keyword>
<sequence length="435" mass="50795">MSLEKLDECVTHIDSIFPSLLSFVQMQQAELLNFIQVPENISKIQNIVFSLQTEFFELKKSLVNHKSHRNETQFELLKEKNQEFLNLQNQLSESEKLFSNARLELAELKRAIAVQEAQNAKLTAENLLLKNDNKIDQLQDRIDQLSNLNSNINGSIEKELKLAQQENEKLRKIITNLKLDLEQTKTVADKYKELNNHQNVTKEIYQLNQKLNEKENEHKKAQAKIQEYQNKIVDIEQSINHKFDKQSKKSNEIIHHISECFQNLIDKFNQKRSQVDQKVESLFTKLFEMKAKIAYLHDMKYENRIYSAQIDDCKQLLEFAMQSMANLAGVSSENMPSSYDVIENGELLNLYLADLQAKILEKTMERASTSMKKKPSPKQQLNTTLTTISDLMNMMTEQMQSEHDELMNQISDDKELPSFRKTVMSSVDHTNYFYE</sequence>
<dbReference type="GeneID" id="94847891"/>
<keyword evidence="3" id="KW-1185">Reference proteome</keyword>
<evidence type="ECO:0000256" key="1">
    <source>
        <dbReference type="SAM" id="Coils"/>
    </source>
</evidence>
<dbReference type="EMBL" id="MLAK01001414">
    <property type="protein sequence ID" value="OHS93326.1"/>
    <property type="molecule type" value="Genomic_DNA"/>
</dbReference>
<evidence type="ECO:0000313" key="2">
    <source>
        <dbReference type="EMBL" id="OHS93326.1"/>
    </source>
</evidence>
<comment type="caution">
    <text evidence="2">The sequence shown here is derived from an EMBL/GenBank/DDBJ whole genome shotgun (WGS) entry which is preliminary data.</text>
</comment>
<proteinExistence type="predicted"/>
<reference evidence="2" key="1">
    <citation type="submission" date="2016-10" db="EMBL/GenBank/DDBJ databases">
        <authorList>
            <person name="Benchimol M."/>
            <person name="Almeida L.G."/>
            <person name="Vasconcelos A.T."/>
            <person name="Perreira-Neves A."/>
            <person name="Rosa I.A."/>
            <person name="Tasca T."/>
            <person name="Bogo M.R."/>
            <person name="de Souza W."/>
        </authorList>
    </citation>
    <scope>NUCLEOTIDE SEQUENCE [LARGE SCALE GENOMIC DNA]</scope>
    <source>
        <strain evidence="2">K</strain>
    </source>
</reference>
<dbReference type="RefSeq" id="XP_068346463.1">
    <property type="nucleotide sequence ID" value="XM_068513187.1"/>
</dbReference>
<name>A0A1J4J146_9EUKA</name>
<organism evidence="2 3">
    <name type="scientific">Tritrichomonas foetus</name>
    <dbReference type="NCBI Taxonomy" id="1144522"/>
    <lineage>
        <taxon>Eukaryota</taxon>
        <taxon>Metamonada</taxon>
        <taxon>Parabasalia</taxon>
        <taxon>Tritrichomonadida</taxon>
        <taxon>Tritrichomonadidae</taxon>
        <taxon>Tritrichomonas</taxon>
    </lineage>
</organism>
<dbReference type="VEuPathDB" id="TrichDB:TRFO_40414"/>
<protein>
    <submittedName>
        <fullName evidence="2">Uncharacterized protein</fullName>
    </submittedName>
</protein>
<feature type="coiled-coil region" evidence="1">
    <location>
        <begin position="77"/>
        <end position="238"/>
    </location>
</feature>